<keyword evidence="3" id="KW-1185">Reference proteome</keyword>
<organism evidence="2 3">
    <name type="scientific">Rasamsonia emersonii (strain ATCC 16479 / CBS 393.64 / IMI 116815)</name>
    <dbReference type="NCBI Taxonomy" id="1408163"/>
    <lineage>
        <taxon>Eukaryota</taxon>
        <taxon>Fungi</taxon>
        <taxon>Dikarya</taxon>
        <taxon>Ascomycota</taxon>
        <taxon>Pezizomycotina</taxon>
        <taxon>Eurotiomycetes</taxon>
        <taxon>Eurotiomycetidae</taxon>
        <taxon>Eurotiales</taxon>
        <taxon>Trichocomaceae</taxon>
        <taxon>Rasamsonia</taxon>
    </lineage>
</organism>
<feature type="region of interest" description="Disordered" evidence="1">
    <location>
        <begin position="309"/>
        <end position="338"/>
    </location>
</feature>
<dbReference type="RefSeq" id="XP_013326657.1">
    <property type="nucleotide sequence ID" value="XM_013471203.1"/>
</dbReference>
<dbReference type="EMBL" id="LASV01000295">
    <property type="protein sequence ID" value="KKA20045.1"/>
    <property type="molecule type" value="Genomic_DNA"/>
</dbReference>
<dbReference type="GeneID" id="25318272"/>
<evidence type="ECO:0000313" key="3">
    <source>
        <dbReference type="Proteomes" id="UP000053958"/>
    </source>
</evidence>
<feature type="region of interest" description="Disordered" evidence="1">
    <location>
        <begin position="135"/>
        <end position="199"/>
    </location>
</feature>
<feature type="region of interest" description="Disordered" evidence="1">
    <location>
        <begin position="1"/>
        <end position="53"/>
    </location>
</feature>
<feature type="compositionally biased region" description="Low complexity" evidence="1">
    <location>
        <begin position="220"/>
        <end position="234"/>
    </location>
</feature>
<dbReference type="Proteomes" id="UP000053958">
    <property type="component" value="Unassembled WGS sequence"/>
</dbReference>
<feature type="compositionally biased region" description="Basic residues" evidence="1">
    <location>
        <begin position="152"/>
        <end position="164"/>
    </location>
</feature>
<accession>A0A0F4YPK8</accession>
<feature type="compositionally biased region" description="Basic and acidic residues" evidence="1">
    <location>
        <begin position="1"/>
        <end position="25"/>
    </location>
</feature>
<evidence type="ECO:0000313" key="2">
    <source>
        <dbReference type="EMBL" id="KKA20045.1"/>
    </source>
</evidence>
<reference evidence="2 3" key="1">
    <citation type="submission" date="2015-04" db="EMBL/GenBank/DDBJ databases">
        <authorList>
            <person name="Heijne W.H."/>
            <person name="Fedorova N.D."/>
            <person name="Nierman W.C."/>
            <person name="Vollebregt A.W."/>
            <person name="Zhao Z."/>
            <person name="Wu L."/>
            <person name="Kumar M."/>
            <person name="Stam H."/>
            <person name="van den Berg M.A."/>
            <person name="Pel H.J."/>
        </authorList>
    </citation>
    <scope>NUCLEOTIDE SEQUENCE [LARGE SCALE GENOMIC DNA]</scope>
    <source>
        <strain evidence="2 3">CBS 393.64</strain>
    </source>
</reference>
<gene>
    <name evidence="2" type="ORF">T310_5952</name>
</gene>
<protein>
    <submittedName>
        <fullName evidence="2">Uncharacterized protein</fullName>
    </submittedName>
</protein>
<feature type="region of interest" description="Disordered" evidence="1">
    <location>
        <begin position="219"/>
        <end position="252"/>
    </location>
</feature>
<comment type="caution">
    <text evidence="2">The sequence shown here is derived from an EMBL/GenBank/DDBJ whole genome shotgun (WGS) entry which is preliminary data.</text>
</comment>
<name>A0A0F4YPK8_RASE3</name>
<dbReference type="AlphaFoldDB" id="A0A0F4YPK8"/>
<sequence>MARPSRFKEHLSETDLPGDRSKESAKSSSKTTRRAFDNILGNKHHLLPSTPRAKPRFRKRLKDLSSRMRSMGNRSIRSIRRWKSSTKKHIQTHISEKCNNLHIRLPKSSSFPSFDKLKSERRRADVGNTLTAYISEKHDGSRTSSTVDKTKSRLHNVPSHRNRLSRSSSMSSLKKNTTTKPKDSKHRKSNNDRTSIVISKTKSPSTLLSFYKRRQRAYLSKSKTTTTTTTTTKSKNAKHRKSNGSNTKKETTTDPDVEFLQLYIELLVMRNFPLSRWEIGCKVPPYEKGPPLAPIPEMESVTTSFVLTTDGSDDGKHQPNTTTSTTTSTIRTAAKHSRNFQRTKFPRRWKWTR</sequence>
<proteinExistence type="predicted"/>
<evidence type="ECO:0000256" key="1">
    <source>
        <dbReference type="SAM" id="MobiDB-lite"/>
    </source>
</evidence>
<feature type="compositionally biased region" description="Low complexity" evidence="1">
    <location>
        <begin position="165"/>
        <end position="179"/>
    </location>
</feature>